<evidence type="ECO:0000313" key="1">
    <source>
        <dbReference type="EMBL" id="KAI7996484.1"/>
    </source>
</evidence>
<evidence type="ECO:0000313" key="2">
    <source>
        <dbReference type="Proteomes" id="UP001060215"/>
    </source>
</evidence>
<organism evidence="1 2">
    <name type="scientific">Camellia lanceoleosa</name>
    <dbReference type="NCBI Taxonomy" id="1840588"/>
    <lineage>
        <taxon>Eukaryota</taxon>
        <taxon>Viridiplantae</taxon>
        <taxon>Streptophyta</taxon>
        <taxon>Embryophyta</taxon>
        <taxon>Tracheophyta</taxon>
        <taxon>Spermatophyta</taxon>
        <taxon>Magnoliopsida</taxon>
        <taxon>eudicotyledons</taxon>
        <taxon>Gunneridae</taxon>
        <taxon>Pentapetalae</taxon>
        <taxon>asterids</taxon>
        <taxon>Ericales</taxon>
        <taxon>Theaceae</taxon>
        <taxon>Camellia</taxon>
    </lineage>
</organism>
<dbReference type="EMBL" id="CM045767">
    <property type="protein sequence ID" value="KAI7996484.1"/>
    <property type="molecule type" value="Genomic_DNA"/>
</dbReference>
<proteinExistence type="predicted"/>
<keyword evidence="2" id="KW-1185">Reference proteome</keyword>
<name>A0ACC0G7D9_9ERIC</name>
<protein>
    <submittedName>
        <fullName evidence="1">F-box/LRR-repeat protein 15</fullName>
    </submittedName>
</protein>
<reference evidence="1 2" key="1">
    <citation type="journal article" date="2022" name="Plant J.">
        <title>Chromosome-level genome of Camellia lanceoleosa provides a valuable resource for understanding genome evolution and self-incompatibility.</title>
        <authorList>
            <person name="Gong W."/>
            <person name="Xiao S."/>
            <person name="Wang L."/>
            <person name="Liao Z."/>
            <person name="Chang Y."/>
            <person name="Mo W."/>
            <person name="Hu G."/>
            <person name="Li W."/>
            <person name="Zhao G."/>
            <person name="Zhu H."/>
            <person name="Hu X."/>
            <person name="Ji K."/>
            <person name="Xiang X."/>
            <person name="Song Q."/>
            <person name="Yuan D."/>
            <person name="Jin S."/>
            <person name="Zhang L."/>
        </authorList>
    </citation>
    <scope>NUCLEOTIDE SEQUENCE [LARGE SCALE GENOMIC DNA]</scope>
    <source>
        <strain evidence="1">SQ_2022a</strain>
    </source>
</reference>
<gene>
    <name evidence="1" type="ORF">LOK49_LG10G01014</name>
</gene>
<comment type="caution">
    <text evidence="1">The sequence shown here is derived from an EMBL/GenBank/DDBJ whole genome shotgun (WGS) entry which is preliminary data.</text>
</comment>
<sequence length="733" mass="79681">MFALTRSHPELIYGCVALLFHVQKGLDMGQLQVKIPDTSAPMDLHQLVGPTIQRSVLGQKPVDDHIDIEDMCQRYPNAIEVNVYGAPAIHLLVMKAVSSLRNLEALTLGKGQLGETFFQALTDCQLLKSLAIIDATLGNGIQDIPVYHDRLRQLQIVKCRVLRISVKCPQLETLSLKRCSMAHAVLNCPLLHDLDVASCHKFSDAAIRSAATSCPLLESLDMSNCSCVSDETLREIALTCGNLHVLNASYCPNISLESVRLPMLTVLKLHSCEGITSASMAAISHSYMLEVLELDNCSLLAAVSLDLPRLQNIRLVHCRKFVNLNLRSIMLSSIAVTNCPPLRINITSNSLQKLVLQKQESLTTLGFQCQCLQEVDLADCESLTNSICEVFSDGGGCPMLKSLVLDNCKSLTAVGLCSNSLVSLSLAGCRAVTSLELTCPYLESVSLDGCDHLERASFCTVGLQSLNLGICPKLSVLHIEAPHMKLLELKGCGVLSEASINCPLLTSLDASFCSQLKDDCLSATTASCPCIESLILMSCPSVGPEGLSSLRRLPNLTSLDLSYTFLMNLQPVFESCLQLKSEDGTFHGIRSPMVGLICGCHLNHWLNLNCVGCPNIKKVLIPPAAGCFQLLSLNLSLSANLKEVDVVCLNLCFLNLSNCCSLEILKLKCPKLTSLFLQSCNIDKEMVEAAVSQCNMLETLDVRFCSKICHESMGRIRAACSSLKRIYSSLSPT</sequence>
<dbReference type="Proteomes" id="UP001060215">
    <property type="component" value="Chromosome 10"/>
</dbReference>
<accession>A0ACC0G7D9</accession>